<dbReference type="NCBIfam" id="NF041546">
    <property type="entry name" value="ParA_partition"/>
    <property type="match status" value="1"/>
</dbReference>
<dbReference type="Pfam" id="PF01656">
    <property type="entry name" value="CbiA"/>
    <property type="match status" value="1"/>
</dbReference>
<dbReference type="RefSeq" id="WP_066136944.1">
    <property type="nucleotide sequence ID" value="NZ_CP014526.1"/>
</dbReference>
<dbReference type="InterPro" id="IPR002586">
    <property type="entry name" value="CobQ/CobB/MinD/ParA_Nub-bd_dom"/>
</dbReference>
<proteinExistence type="predicted"/>
<dbReference type="InterPro" id="IPR050678">
    <property type="entry name" value="DNA_Partitioning_ATPase"/>
</dbReference>
<keyword evidence="3" id="KW-1185">Reference proteome</keyword>
<dbReference type="Gene3D" id="3.40.50.300">
    <property type="entry name" value="P-loop containing nucleotide triphosphate hydrolases"/>
    <property type="match status" value="1"/>
</dbReference>
<evidence type="ECO:0000259" key="1">
    <source>
        <dbReference type="Pfam" id="PF01656"/>
    </source>
</evidence>
<dbReference type="CDD" id="cd02042">
    <property type="entry name" value="ParAB_family"/>
    <property type="match status" value="1"/>
</dbReference>
<dbReference type="SUPFAM" id="SSF52540">
    <property type="entry name" value="P-loop containing nucleoside triphosphate hydrolases"/>
    <property type="match status" value="1"/>
</dbReference>
<dbReference type="KEGG" id="hjo:AY555_10075"/>
<dbReference type="PANTHER" id="PTHR13696:SF96">
    <property type="entry name" value="COBQ_COBB_MIND_PARA NUCLEOTIDE BINDING DOMAIN-CONTAINING PROTEIN"/>
    <property type="match status" value="1"/>
</dbReference>
<name>A0A143DGQ1_9PROT</name>
<geneLocation type="plasmid" evidence="2 3">
    <name>unnamed 1</name>
</geneLocation>
<dbReference type="PANTHER" id="PTHR13696">
    <property type="entry name" value="P-LOOP CONTAINING NUCLEOSIDE TRIPHOSPHATE HYDROLASE"/>
    <property type="match status" value="1"/>
</dbReference>
<dbReference type="GeneID" id="53317498"/>
<reference evidence="2 3" key="1">
    <citation type="submission" date="2016-02" db="EMBL/GenBank/DDBJ databases">
        <title>Complete Genome of H5569, the type strain of the newly described species Haematospirillium jordaniae.</title>
        <authorList>
            <person name="Nicholson A.C."/>
            <person name="Humrighouse B.W."/>
            <person name="Loparov V."/>
            <person name="McQuiston J.R."/>
        </authorList>
    </citation>
    <scope>NUCLEOTIDE SEQUENCE [LARGE SCALE GENOMIC DNA]</scope>
    <source>
        <strain evidence="2 3">H5569</strain>
        <plasmid evidence="3">Plasmid unnamed 1</plasmid>
    </source>
</reference>
<accession>A0A143DGQ1</accession>
<dbReference type="OrthoDB" id="9804460at2"/>
<dbReference type="EMBL" id="CP014526">
    <property type="protein sequence ID" value="AMW35720.1"/>
    <property type="molecule type" value="Genomic_DNA"/>
</dbReference>
<feature type="domain" description="CobQ/CobB/MinD/ParA nucleotide binding" evidence="1">
    <location>
        <begin position="4"/>
        <end position="172"/>
    </location>
</feature>
<dbReference type="PIRSF" id="PIRSF009320">
    <property type="entry name" value="Nuc_binding_HP_1000"/>
    <property type="match status" value="1"/>
</dbReference>
<evidence type="ECO:0000313" key="3">
    <source>
        <dbReference type="Proteomes" id="UP000076066"/>
    </source>
</evidence>
<sequence>MRTIAVISQKGGAGKTTLAINLAIAAERDGRAAAIFDLDPQASSMGWKDSRDDESPAVISLHAARIPHYIETARQSGAAFVIFDTAPHSQKDALDAAAFADLILIPCKPSLVDLRAISSSVKIAQLAGKPAVSVLTQTPPRGSLTEEAAEAIRGYGVALAPVTIGNRMAFVHAFTMGKGVQELGSDSKAAEEIAALYRFIINQMESKTHGKAKPARCIA</sequence>
<dbReference type="AlphaFoldDB" id="A0A143DGQ1"/>
<dbReference type="InterPro" id="IPR048089">
    <property type="entry name" value="McdA"/>
</dbReference>
<evidence type="ECO:0000313" key="2">
    <source>
        <dbReference type="EMBL" id="AMW35720.1"/>
    </source>
</evidence>
<dbReference type="Proteomes" id="UP000076066">
    <property type="component" value="Plasmid unnamed 1"/>
</dbReference>
<protein>
    <recommendedName>
        <fullName evidence="1">CobQ/CobB/MinD/ParA nucleotide binding domain-containing protein</fullName>
    </recommendedName>
</protein>
<keyword evidence="2" id="KW-0614">Plasmid</keyword>
<dbReference type="InterPro" id="IPR027417">
    <property type="entry name" value="P-loop_NTPase"/>
</dbReference>
<gene>
    <name evidence="2" type="ORF">AY555_10075</name>
</gene>
<organism evidence="2 3">
    <name type="scientific">Haematospirillum jordaniae</name>
    <dbReference type="NCBI Taxonomy" id="1549855"/>
    <lineage>
        <taxon>Bacteria</taxon>
        <taxon>Pseudomonadati</taxon>
        <taxon>Pseudomonadota</taxon>
        <taxon>Alphaproteobacteria</taxon>
        <taxon>Rhodospirillales</taxon>
        <taxon>Novispirillaceae</taxon>
        <taxon>Haematospirillum</taxon>
    </lineage>
</organism>